<dbReference type="InterPro" id="IPR015942">
    <property type="entry name" value="Asp/Glu/hydantoin_racemase"/>
</dbReference>
<protein>
    <submittedName>
        <fullName evidence="3">Aspartate/glutamate racemase family protein</fullName>
    </submittedName>
</protein>
<sequence>MSTNFDGPIAGVLGGMGPLAGAAFATRLTMLTDAAVDQEHIPAVLWNDPRVPDRTQARLHGGADPLPWMQNGIARLEQAGAKIIAIPCNTAHLWYDELVASAHVPVLHIIESVADDLDRRGLAPGPIGLMGTPATLKLGLYQKHLEARGYQTLVPTEQEIADFCVPAIELVKANRVAEAFEPAAACIARLQARGARAVALGCTELPLAVPHDRRAALGIPLTDSIDALALAVIDWFRAQSASGKAAA</sequence>
<dbReference type="RefSeq" id="WP_148813996.1">
    <property type="nucleotide sequence ID" value="NZ_CP043046.1"/>
</dbReference>
<keyword evidence="2" id="KW-0413">Isomerase</keyword>
<dbReference type="InterPro" id="IPR004380">
    <property type="entry name" value="Asp_race"/>
</dbReference>
<evidence type="ECO:0000256" key="1">
    <source>
        <dbReference type="ARBA" id="ARBA00007847"/>
    </source>
</evidence>
<comment type="similarity">
    <text evidence="1">Belongs to the aspartate/glutamate racemases family.</text>
</comment>
<dbReference type="EMBL" id="CP043046">
    <property type="protein sequence ID" value="QEI05617.1"/>
    <property type="molecule type" value="Genomic_DNA"/>
</dbReference>
<dbReference type="PROSITE" id="PS00923">
    <property type="entry name" value="ASP_GLU_RACEMASE_1"/>
    <property type="match status" value="1"/>
</dbReference>
<gene>
    <name evidence="3" type="ORF">FXN63_07010</name>
</gene>
<dbReference type="Pfam" id="PF01177">
    <property type="entry name" value="Asp_Glu_race"/>
    <property type="match status" value="1"/>
</dbReference>
<evidence type="ECO:0000313" key="4">
    <source>
        <dbReference type="Proteomes" id="UP000325161"/>
    </source>
</evidence>
<name>A0A5C0AYV7_9BURK</name>
<dbReference type="NCBIfam" id="TIGR00035">
    <property type="entry name" value="asp_race"/>
    <property type="match status" value="1"/>
</dbReference>
<reference evidence="3 4" key="1">
    <citation type="submission" date="2019-08" db="EMBL/GenBank/DDBJ databases">
        <title>Amphibian skin-associated Pigmentiphaga: genome sequence and occurrence across geography and hosts.</title>
        <authorList>
            <person name="Bletz M.C."/>
            <person name="Bunk B."/>
            <person name="Sproeer C."/>
            <person name="Biwer P."/>
            <person name="Reiter S."/>
            <person name="Rabemananjara F.C.E."/>
            <person name="Schulz S."/>
            <person name="Overmann J."/>
            <person name="Vences M."/>
        </authorList>
    </citation>
    <scope>NUCLEOTIDE SEQUENCE [LARGE SCALE GENOMIC DNA]</scope>
    <source>
        <strain evidence="3 4">Mada1488</strain>
    </source>
</reference>
<dbReference type="OrthoDB" id="9803739at2"/>
<dbReference type="PANTHER" id="PTHR21198:SF7">
    <property type="entry name" value="ASPARTATE-GLUTAMATE RACEMASE FAMILY"/>
    <property type="match status" value="1"/>
</dbReference>
<dbReference type="PANTHER" id="PTHR21198">
    <property type="entry name" value="GLUTAMATE RACEMASE"/>
    <property type="match status" value="1"/>
</dbReference>
<organism evidence="3 4">
    <name type="scientific">Pigmentiphaga aceris</name>
    <dbReference type="NCBI Taxonomy" id="1940612"/>
    <lineage>
        <taxon>Bacteria</taxon>
        <taxon>Pseudomonadati</taxon>
        <taxon>Pseudomonadota</taxon>
        <taxon>Betaproteobacteria</taxon>
        <taxon>Burkholderiales</taxon>
        <taxon>Alcaligenaceae</taxon>
        <taxon>Pigmentiphaga</taxon>
    </lineage>
</organism>
<dbReference type="InterPro" id="IPR018187">
    <property type="entry name" value="Asp/Glu_racemase_AS_1"/>
</dbReference>
<dbReference type="SUPFAM" id="SSF53681">
    <property type="entry name" value="Aspartate/glutamate racemase"/>
    <property type="match status" value="2"/>
</dbReference>
<dbReference type="GO" id="GO:0047661">
    <property type="term" value="F:amino-acid racemase activity"/>
    <property type="evidence" value="ECO:0007669"/>
    <property type="project" value="InterPro"/>
</dbReference>
<keyword evidence="4" id="KW-1185">Reference proteome</keyword>
<dbReference type="Proteomes" id="UP000325161">
    <property type="component" value="Chromosome"/>
</dbReference>
<dbReference type="InterPro" id="IPR001920">
    <property type="entry name" value="Asp/Glu_race"/>
</dbReference>
<evidence type="ECO:0000256" key="2">
    <source>
        <dbReference type="ARBA" id="ARBA00023235"/>
    </source>
</evidence>
<dbReference type="Gene3D" id="3.40.50.1860">
    <property type="match status" value="2"/>
</dbReference>
<dbReference type="KEGG" id="pacr:FXN63_07010"/>
<accession>A0A5C0AYV7</accession>
<proteinExistence type="inferred from homology"/>
<evidence type="ECO:0000313" key="3">
    <source>
        <dbReference type="EMBL" id="QEI05617.1"/>
    </source>
</evidence>
<dbReference type="AlphaFoldDB" id="A0A5C0AYV7"/>